<keyword evidence="2" id="KW-1185">Reference proteome</keyword>
<sequence length="139" mass="15046">MLSLNARLYHVTATIRFYLRALVGVYPCAVLKPETNSNTSGPIRTRVASQRSEPYQQPNQVPQRAVTTAATTARVGVPKFLVTSCQCNNNINPPPPSDLQVAQNTTPMLFVPFSISSFVPPLPGATLHANNCSPSKVII</sequence>
<gene>
    <name evidence="1" type="ORF">WA026_008906</name>
</gene>
<dbReference type="AlphaFoldDB" id="A0AAW1V343"/>
<comment type="caution">
    <text evidence="1">The sequence shown here is derived from an EMBL/GenBank/DDBJ whole genome shotgun (WGS) entry which is preliminary data.</text>
</comment>
<name>A0AAW1V343_9CUCU</name>
<reference evidence="1 2" key="1">
    <citation type="submission" date="2023-03" db="EMBL/GenBank/DDBJ databases">
        <title>Genome insight into feeding habits of ladybird beetles.</title>
        <authorList>
            <person name="Li H.-S."/>
            <person name="Huang Y.-H."/>
            <person name="Pang H."/>
        </authorList>
    </citation>
    <scope>NUCLEOTIDE SEQUENCE [LARGE SCALE GENOMIC DNA]</scope>
    <source>
        <strain evidence="1">SYSU_2023b</strain>
        <tissue evidence="1">Whole body</tissue>
    </source>
</reference>
<proteinExistence type="predicted"/>
<protein>
    <submittedName>
        <fullName evidence="1">Uncharacterized protein</fullName>
    </submittedName>
</protein>
<organism evidence="1 2">
    <name type="scientific">Henosepilachna vigintioctopunctata</name>
    <dbReference type="NCBI Taxonomy" id="420089"/>
    <lineage>
        <taxon>Eukaryota</taxon>
        <taxon>Metazoa</taxon>
        <taxon>Ecdysozoa</taxon>
        <taxon>Arthropoda</taxon>
        <taxon>Hexapoda</taxon>
        <taxon>Insecta</taxon>
        <taxon>Pterygota</taxon>
        <taxon>Neoptera</taxon>
        <taxon>Endopterygota</taxon>
        <taxon>Coleoptera</taxon>
        <taxon>Polyphaga</taxon>
        <taxon>Cucujiformia</taxon>
        <taxon>Coccinelloidea</taxon>
        <taxon>Coccinellidae</taxon>
        <taxon>Epilachninae</taxon>
        <taxon>Epilachnini</taxon>
        <taxon>Henosepilachna</taxon>
    </lineage>
</organism>
<evidence type="ECO:0000313" key="1">
    <source>
        <dbReference type="EMBL" id="KAK9890097.1"/>
    </source>
</evidence>
<dbReference type="EMBL" id="JARQZJ010000124">
    <property type="protein sequence ID" value="KAK9890097.1"/>
    <property type="molecule type" value="Genomic_DNA"/>
</dbReference>
<evidence type="ECO:0000313" key="2">
    <source>
        <dbReference type="Proteomes" id="UP001431783"/>
    </source>
</evidence>
<dbReference type="Proteomes" id="UP001431783">
    <property type="component" value="Unassembled WGS sequence"/>
</dbReference>
<accession>A0AAW1V343</accession>